<evidence type="ECO:0000313" key="1">
    <source>
        <dbReference type="EMBL" id="CAG8750339.1"/>
    </source>
</evidence>
<name>A0A9N9IVQ0_9GLOM</name>
<organism evidence="1 2">
    <name type="scientific">Dentiscutata erythropus</name>
    <dbReference type="NCBI Taxonomy" id="1348616"/>
    <lineage>
        <taxon>Eukaryota</taxon>
        <taxon>Fungi</taxon>
        <taxon>Fungi incertae sedis</taxon>
        <taxon>Mucoromycota</taxon>
        <taxon>Glomeromycotina</taxon>
        <taxon>Glomeromycetes</taxon>
        <taxon>Diversisporales</taxon>
        <taxon>Gigasporaceae</taxon>
        <taxon>Dentiscutata</taxon>
    </lineage>
</organism>
<sequence>MSSSNLYKIEDNQSISCQQERCSYKHRTPKNKHQSIIKHYSRCHSEIYKQLKSQLKPYSKPSLQQQKNIVHCVNLEQEQDKGLDLLHKIEKNQSFCFHHFVGGRYFNFKFLKIVEGYTLSFFLNDTLLHLNDEILDNFSYNFISFNNVEIFKIDDGFIFLNPNIKITKRPPDHKCDVPYRTLAQHSLRKKSQLNEADHRICKENRLVNIVLRDQKVHPKRPTTEEIPAASVIVFGKKRTLLLDVNTLHQKDSYLMRHSPPHIVFISLARDYASPCSDIKMWVFSTVSLIKPRAKG</sequence>
<dbReference type="EMBL" id="CAJVPY010015175">
    <property type="protein sequence ID" value="CAG8750339.1"/>
    <property type="molecule type" value="Genomic_DNA"/>
</dbReference>
<proteinExistence type="predicted"/>
<feature type="non-terminal residue" evidence="1">
    <location>
        <position position="1"/>
    </location>
</feature>
<accession>A0A9N9IVQ0</accession>
<reference evidence="1" key="1">
    <citation type="submission" date="2021-06" db="EMBL/GenBank/DDBJ databases">
        <authorList>
            <person name="Kallberg Y."/>
            <person name="Tangrot J."/>
            <person name="Rosling A."/>
        </authorList>
    </citation>
    <scope>NUCLEOTIDE SEQUENCE</scope>
    <source>
        <strain evidence="1">MA453B</strain>
    </source>
</reference>
<dbReference type="Proteomes" id="UP000789405">
    <property type="component" value="Unassembled WGS sequence"/>
</dbReference>
<protein>
    <submittedName>
        <fullName evidence="1">11795_t:CDS:1</fullName>
    </submittedName>
</protein>
<evidence type="ECO:0000313" key="2">
    <source>
        <dbReference type="Proteomes" id="UP000789405"/>
    </source>
</evidence>
<gene>
    <name evidence="1" type="ORF">DERYTH_LOCUS16829</name>
</gene>
<dbReference type="OrthoDB" id="2446092at2759"/>
<keyword evidence="2" id="KW-1185">Reference proteome</keyword>
<comment type="caution">
    <text evidence="1">The sequence shown here is derived from an EMBL/GenBank/DDBJ whole genome shotgun (WGS) entry which is preliminary data.</text>
</comment>
<dbReference type="AlphaFoldDB" id="A0A9N9IVQ0"/>